<dbReference type="GO" id="GO:0006080">
    <property type="term" value="P:substituted mannan metabolic process"/>
    <property type="evidence" value="ECO:0007669"/>
    <property type="project" value="InterPro"/>
</dbReference>
<organism evidence="10 11">
    <name type="scientific">Niastella caeni</name>
    <dbReference type="NCBI Taxonomy" id="2569763"/>
    <lineage>
        <taxon>Bacteria</taxon>
        <taxon>Pseudomonadati</taxon>
        <taxon>Bacteroidota</taxon>
        <taxon>Chitinophagia</taxon>
        <taxon>Chitinophagales</taxon>
        <taxon>Chitinophagaceae</taxon>
        <taxon>Niastella</taxon>
    </lineage>
</organism>
<evidence type="ECO:0000256" key="8">
    <source>
        <dbReference type="SAM" id="SignalP"/>
    </source>
</evidence>
<feature type="domain" description="GH26" evidence="9">
    <location>
        <begin position="40"/>
        <end position="376"/>
    </location>
</feature>
<dbReference type="PRINTS" id="PR00739">
    <property type="entry name" value="GLHYDRLASE26"/>
</dbReference>
<proteinExistence type="inferred from homology"/>
<keyword evidence="3 7" id="KW-0326">Glycosidase</keyword>
<dbReference type="InterPro" id="IPR016714">
    <property type="entry name" value="MANB/E"/>
</dbReference>
<dbReference type="Proteomes" id="UP000306918">
    <property type="component" value="Unassembled WGS sequence"/>
</dbReference>
<evidence type="ECO:0000313" key="10">
    <source>
        <dbReference type="EMBL" id="THU40062.1"/>
    </source>
</evidence>
<dbReference type="InterPro" id="IPR017853">
    <property type="entry name" value="GH"/>
</dbReference>
<dbReference type="PANTHER" id="PTHR40079:SF4">
    <property type="entry name" value="GH26 DOMAIN-CONTAINING PROTEIN-RELATED"/>
    <property type="match status" value="1"/>
</dbReference>
<feature type="active site" description="Proton donor" evidence="4 7">
    <location>
        <position position="196"/>
    </location>
</feature>
<dbReference type="PROSITE" id="PS51764">
    <property type="entry name" value="GH26"/>
    <property type="match status" value="1"/>
</dbReference>
<dbReference type="InterPro" id="IPR022790">
    <property type="entry name" value="GH26_dom"/>
</dbReference>
<dbReference type="RefSeq" id="WP_136576816.1">
    <property type="nucleotide sequence ID" value="NZ_STFF01000002.1"/>
</dbReference>
<feature type="binding site" evidence="5">
    <location>
        <position position="133"/>
    </location>
    <ligand>
        <name>substrate</name>
    </ligand>
</feature>
<dbReference type="AlphaFoldDB" id="A0A4S8I2G7"/>
<evidence type="ECO:0000256" key="1">
    <source>
        <dbReference type="ARBA" id="ARBA00007754"/>
    </source>
</evidence>
<reference evidence="10 11" key="1">
    <citation type="submission" date="2019-04" db="EMBL/GenBank/DDBJ databases">
        <title>Niastella caeni sp. nov., isolated from activated sludge.</title>
        <authorList>
            <person name="Sheng M."/>
        </authorList>
    </citation>
    <scope>NUCLEOTIDE SEQUENCE [LARGE SCALE GENOMIC DNA]</scope>
    <source>
        <strain evidence="10 11">HX-2-15</strain>
    </source>
</reference>
<dbReference type="PIRSF" id="PIRSF018168">
    <property type="entry name" value="Mannan-1_4-beta-mannosidase"/>
    <property type="match status" value="1"/>
</dbReference>
<evidence type="ECO:0000256" key="3">
    <source>
        <dbReference type="ARBA" id="ARBA00023295"/>
    </source>
</evidence>
<keyword evidence="2 7" id="KW-0378">Hydrolase</keyword>
<feature type="site" description="Plays an important role in maintaining the position of the catalytic nucleophile" evidence="6">
    <location>
        <position position="195"/>
    </location>
</feature>
<evidence type="ECO:0000256" key="5">
    <source>
        <dbReference type="PIRSR" id="PIRSR018168-2"/>
    </source>
</evidence>
<evidence type="ECO:0000256" key="6">
    <source>
        <dbReference type="PIRSR" id="PIRSR018168-3"/>
    </source>
</evidence>
<feature type="active site" description="Nucleophile" evidence="4 7">
    <location>
        <position position="305"/>
    </location>
</feature>
<dbReference type="InterPro" id="IPR000805">
    <property type="entry name" value="Glyco_hydro_26"/>
</dbReference>
<dbReference type="OrthoDB" id="9816550at2"/>
<dbReference type="Pfam" id="PF02156">
    <property type="entry name" value="Glyco_hydro_26"/>
    <property type="match status" value="1"/>
</dbReference>
<dbReference type="GO" id="GO:0016985">
    <property type="term" value="F:mannan endo-1,4-beta-mannosidase activity"/>
    <property type="evidence" value="ECO:0007669"/>
    <property type="project" value="InterPro"/>
</dbReference>
<name>A0A4S8I2G7_9BACT</name>
<feature type="chain" id="PRO_5020243219" evidence="8">
    <location>
        <begin position="26"/>
        <end position="386"/>
    </location>
</feature>
<evidence type="ECO:0000256" key="2">
    <source>
        <dbReference type="ARBA" id="ARBA00022801"/>
    </source>
</evidence>
<comment type="similarity">
    <text evidence="1 7">Belongs to the glycosyl hydrolase 26 family.</text>
</comment>
<sequence length="386" mass="44566">MNRYVSNIKHLLLLAGLVGANCSSARPVTKELPADKNATSQTINLYNNLKKVAQKGFMFGHQDDLAYGVNWKYENGRSDIKDVAGDYPAVYGWELGGLEANAEKNIDGVPFKKMRQYIKEGYERGGVITISWHARSPFGAEKGAWDTTHGTVASILPGAANHQLYKSWLDELAKFFLSLKGSQGEAIPVLFRPFHELTGNWFWWCRNTCTPEQFKVLWRFTLYYLREEKKVHNLLYVYNTSGDFKTKGEFLERYPGDDIVDMISFDSYQYDDPAKSDWFVKNINFQLGLISEIAAEKNKLTALAETGYEQIPFANWFTETLLKAIGEHKISYVLLWRNHGYNEWMKKMHYYAPYKGHGSELDFLKFYQLDNTLFEKDIAKEKLYTD</sequence>
<feature type="binding site" evidence="5">
    <location>
        <position position="201"/>
    </location>
    <ligand>
        <name>substrate</name>
    </ligand>
</feature>
<dbReference type="Gene3D" id="3.20.20.80">
    <property type="entry name" value="Glycosidases"/>
    <property type="match status" value="1"/>
</dbReference>
<dbReference type="PANTHER" id="PTHR40079">
    <property type="entry name" value="MANNAN ENDO-1,4-BETA-MANNOSIDASE E-RELATED"/>
    <property type="match status" value="1"/>
</dbReference>
<feature type="signal peptide" evidence="8">
    <location>
        <begin position="1"/>
        <end position="25"/>
    </location>
</feature>
<gene>
    <name evidence="10" type="ORF">FAM09_09260</name>
</gene>
<comment type="caution">
    <text evidence="10">The sequence shown here is derived from an EMBL/GenBank/DDBJ whole genome shotgun (WGS) entry which is preliminary data.</text>
</comment>
<dbReference type="SUPFAM" id="SSF51445">
    <property type="entry name" value="(Trans)glycosidases"/>
    <property type="match status" value="1"/>
</dbReference>
<evidence type="ECO:0000259" key="9">
    <source>
        <dbReference type="PROSITE" id="PS51764"/>
    </source>
</evidence>
<evidence type="ECO:0000313" key="11">
    <source>
        <dbReference type="Proteomes" id="UP000306918"/>
    </source>
</evidence>
<accession>A0A4S8I2G7</accession>
<keyword evidence="8" id="KW-0732">Signal</keyword>
<feature type="binding site" evidence="5">
    <location>
        <position position="268"/>
    </location>
    <ligand>
        <name>substrate</name>
    </ligand>
</feature>
<protein>
    <submittedName>
        <fullName evidence="10">Beta-mannosidase</fullName>
    </submittedName>
</protein>
<evidence type="ECO:0000256" key="7">
    <source>
        <dbReference type="PROSITE-ProRule" id="PRU01100"/>
    </source>
</evidence>
<evidence type="ECO:0000256" key="4">
    <source>
        <dbReference type="PIRSR" id="PIRSR018168-1"/>
    </source>
</evidence>
<dbReference type="EMBL" id="STFF01000002">
    <property type="protein sequence ID" value="THU40062.1"/>
    <property type="molecule type" value="Genomic_DNA"/>
</dbReference>
<keyword evidence="11" id="KW-1185">Reference proteome</keyword>